<dbReference type="InterPro" id="IPR052173">
    <property type="entry name" value="Beta-lactam_resp_regulator"/>
</dbReference>
<dbReference type="EMBL" id="VFSU01000021">
    <property type="protein sequence ID" value="TPE61727.1"/>
    <property type="molecule type" value="Genomic_DNA"/>
</dbReference>
<feature type="transmembrane region" description="Helical" evidence="2">
    <location>
        <begin position="306"/>
        <end position="327"/>
    </location>
</feature>
<evidence type="ECO:0000313" key="5">
    <source>
        <dbReference type="Proteomes" id="UP000319897"/>
    </source>
</evidence>
<proteinExistence type="predicted"/>
<feature type="region of interest" description="Disordered" evidence="1">
    <location>
        <begin position="400"/>
        <end position="424"/>
    </location>
</feature>
<reference evidence="4 5" key="1">
    <citation type="submission" date="2019-06" db="EMBL/GenBank/DDBJ databases">
        <authorList>
            <person name="Lee I."/>
            <person name="Jang G.I."/>
            <person name="Hwang C.Y."/>
        </authorList>
    </citation>
    <scope>NUCLEOTIDE SEQUENCE [LARGE SCALE GENOMIC DNA]</scope>
    <source>
        <strain evidence="4 5">PAMC 28131</strain>
    </source>
</reference>
<name>A0A501XNJ8_9SPHN</name>
<evidence type="ECO:0000256" key="2">
    <source>
        <dbReference type="SAM" id="Phobius"/>
    </source>
</evidence>
<keyword evidence="2" id="KW-0472">Membrane</keyword>
<dbReference type="PANTHER" id="PTHR34978:SF3">
    <property type="entry name" value="SLR0241 PROTEIN"/>
    <property type="match status" value="1"/>
</dbReference>
<evidence type="ECO:0000256" key="1">
    <source>
        <dbReference type="SAM" id="MobiDB-lite"/>
    </source>
</evidence>
<dbReference type="Proteomes" id="UP000319897">
    <property type="component" value="Unassembled WGS sequence"/>
</dbReference>
<feature type="transmembrane region" description="Helical" evidence="2">
    <location>
        <begin position="104"/>
        <end position="128"/>
    </location>
</feature>
<accession>A0A501XNJ8</accession>
<dbReference type="RefSeq" id="WP_140927786.1">
    <property type="nucleotide sequence ID" value="NZ_VFSU01000021.1"/>
</dbReference>
<dbReference type="CDD" id="cd07341">
    <property type="entry name" value="M56_BlaR1_MecR1_like"/>
    <property type="match status" value="1"/>
</dbReference>
<evidence type="ECO:0000313" key="4">
    <source>
        <dbReference type="EMBL" id="TPE61727.1"/>
    </source>
</evidence>
<dbReference type="OrthoDB" id="7565665at2"/>
<sequence length="577" mass="60561">MSPDFLLEMAWKSALLVLTGLALVLLMRHRPASERSLVLRLTVLLLLLLPVAALFGPRLAVEQPGIMADLAPAAAPAPMPRPAAAEPATVLPIAPTSPALPWQALLIAAYGLGVGIVLSRLVAGVLILRRWTRAARPLVHPLWGAAYDRALLRAGVRRRKVALLLSRQTPSPLGWGLRRPAILIDPATAARDEQAEAVLAHEMAHVARGDWPALIASRLALALFWFNPLVWLLDRRLSEQAEEAADMHAIRRIDPAAYAQTLLNCAAPGALALPANPMVANSDISRRIMAVLDEGARDRAARSRPASIATALACAAVLASAAAIAAVEVRPRVAAIVPSPVSLPTSVEPASAVSTPTEVAAVSTADAAAWPAPAPAPAPERAAMPDPLGAVVAEAVANPPAPPAPPPAPVAPLSPPTPPGPASPVAAAAPIAPVSPVPPVHVRVVKMPKITRESLLQSMGVTEAYVTAMATAFGIRIDEDEVVSLKALGVTPEQVRDWRAAGLRRLSVDDATQLAVLRIKADYVAGMRQAGLGDISVDDLSELRAMGISPEFAARARREGRAESVDELVEYKALGWR</sequence>
<dbReference type="InterPro" id="IPR008756">
    <property type="entry name" value="Peptidase_M56"/>
</dbReference>
<dbReference type="PANTHER" id="PTHR34978">
    <property type="entry name" value="POSSIBLE SENSOR-TRANSDUCER PROTEIN BLAR"/>
    <property type="match status" value="1"/>
</dbReference>
<keyword evidence="2" id="KW-0812">Transmembrane</keyword>
<dbReference type="AlphaFoldDB" id="A0A501XNJ8"/>
<gene>
    <name evidence="4" type="ORF">FJQ54_07420</name>
</gene>
<protein>
    <submittedName>
        <fullName evidence="4">M56 family metallopeptidase</fullName>
    </submittedName>
</protein>
<keyword evidence="5" id="KW-1185">Reference proteome</keyword>
<comment type="caution">
    <text evidence="4">The sequence shown here is derived from an EMBL/GenBank/DDBJ whole genome shotgun (WGS) entry which is preliminary data.</text>
</comment>
<dbReference type="Pfam" id="PF05569">
    <property type="entry name" value="Peptidase_M56"/>
    <property type="match status" value="1"/>
</dbReference>
<feature type="domain" description="Peptidase M56" evidence="3">
    <location>
        <begin position="5"/>
        <end position="291"/>
    </location>
</feature>
<organism evidence="4 5">
    <name type="scientific">Sandaracinobacter neustonicus</name>
    <dbReference type="NCBI Taxonomy" id="1715348"/>
    <lineage>
        <taxon>Bacteria</taxon>
        <taxon>Pseudomonadati</taxon>
        <taxon>Pseudomonadota</taxon>
        <taxon>Alphaproteobacteria</taxon>
        <taxon>Sphingomonadales</taxon>
        <taxon>Sphingosinicellaceae</taxon>
        <taxon>Sandaracinobacter</taxon>
    </lineage>
</organism>
<feature type="transmembrane region" description="Helical" evidence="2">
    <location>
        <begin position="37"/>
        <end position="55"/>
    </location>
</feature>
<feature type="transmembrane region" description="Helical" evidence="2">
    <location>
        <begin position="6"/>
        <end position="25"/>
    </location>
</feature>
<keyword evidence="2" id="KW-1133">Transmembrane helix</keyword>
<feature type="compositionally biased region" description="Pro residues" evidence="1">
    <location>
        <begin position="400"/>
        <end position="422"/>
    </location>
</feature>
<evidence type="ECO:0000259" key="3">
    <source>
        <dbReference type="Pfam" id="PF05569"/>
    </source>
</evidence>